<reference evidence="2 3" key="1">
    <citation type="journal article" date="2019" name="Int. J. Syst. Evol. Microbiol.">
        <title>The Global Catalogue of Microorganisms (GCM) 10K type strain sequencing project: providing services to taxonomists for standard genome sequencing and annotation.</title>
        <authorList>
            <consortium name="The Broad Institute Genomics Platform"/>
            <consortium name="The Broad Institute Genome Sequencing Center for Infectious Disease"/>
            <person name="Wu L."/>
            <person name="Ma J."/>
        </authorList>
    </citation>
    <scope>NUCLEOTIDE SEQUENCE [LARGE SCALE GENOMIC DNA]</scope>
    <source>
        <strain evidence="2 3">JCM 14162</strain>
    </source>
</reference>
<dbReference type="Proteomes" id="UP001500713">
    <property type="component" value="Unassembled WGS sequence"/>
</dbReference>
<keyword evidence="3" id="KW-1185">Reference proteome</keyword>
<dbReference type="InterPro" id="IPR019291">
    <property type="entry name" value="Host_attachment_protein"/>
</dbReference>
<evidence type="ECO:0000256" key="1">
    <source>
        <dbReference type="SAM" id="MobiDB-lite"/>
    </source>
</evidence>
<proteinExistence type="predicted"/>
<evidence type="ECO:0000313" key="2">
    <source>
        <dbReference type="EMBL" id="GAA0466484.1"/>
    </source>
</evidence>
<protein>
    <submittedName>
        <fullName evidence="2">Host attachment family protein</fullName>
    </submittedName>
</protein>
<evidence type="ECO:0000313" key="3">
    <source>
        <dbReference type="Proteomes" id="UP001500713"/>
    </source>
</evidence>
<organism evidence="2 3">
    <name type="scientific">Parasphingorhabdus litoris</name>
    <dbReference type="NCBI Taxonomy" id="394733"/>
    <lineage>
        <taxon>Bacteria</taxon>
        <taxon>Pseudomonadati</taxon>
        <taxon>Pseudomonadota</taxon>
        <taxon>Alphaproteobacteria</taxon>
        <taxon>Sphingomonadales</taxon>
        <taxon>Sphingomonadaceae</taxon>
        <taxon>Parasphingorhabdus</taxon>
    </lineage>
</organism>
<feature type="compositionally biased region" description="Polar residues" evidence="1">
    <location>
        <begin position="36"/>
        <end position="47"/>
    </location>
</feature>
<sequence length="147" mass="16187">MLIRNGSLIVAVDGSRMSIFRNVGEAFKPVLELVEEQQNPSPRSSELGTDRPGRSSQSTSPRKGAYEQTDLHQQAEDRFSREAAERIDQIARDSKVGLVLVAAPRALGVIRQNLRSDTSKKLLAEIAKAFGPHEAEPLAKMLEKHDA</sequence>
<name>A0ABN1A373_9SPHN</name>
<accession>A0ABN1A373</accession>
<dbReference type="Pfam" id="PF10116">
    <property type="entry name" value="Host_attach"/>
    <property type="match status" value="1"/>
</dbReference>
<gene>
    <name evidence="2" type="ORF">GCM10009096_03950</name>
</gene>
<comment type="caution">
    <text evidence="2">The sequence shown here is derived from an EMBL/GenBank/DDBJ whole genome shotgun (WGS) entry which is preliminary data.</text>
</comment>
<dbReference type="EMBL" id="BAAAEM010000002">
    <property type="protein sequence ID" value="GAA0466484.1"/>
    <property type="molecule type" value="Genomic_DNA"/>
</dbReference>
<feature type="region of interest" description="Disordered" evidence="1">
    <location>
        <begin position="35"/>
        <end position="80"/>
    </location>
</feature>
<dbReference type="RefSeq" id="WP_343757664.1">
    <property type="nucleotide sequence ID" value="NZ_BAAAEM010000002.1"/>
</dbReference>
<feature type="compositionally biased region" description="Basic and acidic residues" evidence="1">
    <location>
        <begin position="69"/>
        <end position="80"/>
    </location>
</feature>